<gene>
    <name evidence="1" type="ORF">ACFOZY_07005</name>
</gene>
<proteinExistence type="predicted"/>
<dbReference type="EMBL" id="JBHSEC010000007">
    <property type="protein sequence ID" value="MFC4410188.1"/>
    <property type="molecule type" value="Genomic_DNA"/>
</dbReference>
<dbReference type="Gene3D" id="1.10.287.880">
    <property type="entry name" value="Hypothetical protein YfhH domain"/>
    <property type="match status" value="1"/>
</dbReference>
<organism evidence="1 2">
    <name type="scientific">Chungangia koreensis</name>
    <dbReference type="NCBI Taxonomy" id="752657"/>
    <lineage>
        <taxon>Bacteria</taxon>
        <taxon>Bacillati</taxon>
        <taxon>Bacillota</taxon>
        <taxon>Bacilli</taxon>
        <taxon>Lactobacillales</taxon>
        <taxon>Chungangia</taxon>
    </lineage>
</organism>
<evidence type="ECO:0000313" key="2">
    <source>
        <dbReference type="Proteomes" id="UP001595817"/>
    </source>
</evidence>
<reference evidence="2" key="1">
    <citation type="journal article" date="2019" name="Int. J. Syst. Evol. Microbiol.">
        <title>The Global Catalogue of Microorganisms (GCM) 10K type strain sequencing project: providing services to taxonomists for standard genome sequencing and annotation.</title>
        <authorList>
            <consortium name="The Broad Institute Genomics Platform"/>
            <consortium name="The Broad Institute Genome Sequencing Center for Infectious Disease"/>
            <person name="Wu L."/>
            <person name="Ma J."/>
        </authorList>
    </citation>
    <scope>NUCLEOTIDE SEQUENCE [LARGE SCALE GENOMIC DNA]</scope>
    <source>
        <strain evidence="2">CCUG 59778</strain>
    </source>
</reference>
<accession>A0ABV8X473</accession>
<comment type="caution">
    <text evidence="1">The sequence shown here is derived from an EMBL/GenBank/DDBJ whole genome shotgun (WGS) entry which is preliminary data.</text>
</comment>
<sequence length="110" mass="12692">MENEKKYSDMTEAELRKEIADLKERSRKAEQLGIVNEFAVLERKAIMARAYLMDPAEFKKGEVYRIEGDPGVFFKIDYLKGRFAWGHRLGGDNYIEALPISMLTSLKEGK</sequence>
<dbReference type="Gene3D" id="2.30.30.340">
    <property type="entry name" value="Hypothetical protein YfhH like domains"/>
    <property type="match status" value="1"/>
</dbReference>
<dbReference type="RefSeq" id="WP_378153745.1">
    <property type="nucleotide sequence ID" value="NZ_JBHSEC010000007.1"/>
</dbReference>
<name>A0ABV8X473_9LACT</name>
<dbReference type="Pfam" id="PF08838">
    <property type="entry name" value="DUF1811"/>
    <property type="match status" value="1"/>
</dbReference>
<dbReference type="InterPro" id="IPR014938">
    <property type="entry name" value="YfhH-like"/>
</dbReference>
<keyword evidence="2" id="KW-1185">Reference proteome</keyword>
<dbReference type="SUPFAM" id="SSF101697">
    <property type="entry name" value="Hypothetical protein YfhH"/>
    <property type="match status" value="1"/>
</dbReference>
<dbReference type="InterPro" id="IPR036289">
    <property type="entry name" value="YfhH"/>
</dbReference>
<dbReference type="Proteomes" id="UP001595817">
    <property type="component" value="Unassembled WGS sequence"/>
</dbReference>
<evidence type="ECO:0000313" key="1">
    <source>
        <dbReference type="EMBL" id="MFC4410188.1"/>
    </source>
</evidence>
<protein>
    <submittedName>
        <fullName evidence="1">YfhH family protein</fullName>
    </submittedName>
</protein>